<protein>
    <submittedName>
        <fullName evidence="1">Uncharacterized protein</fullName>
    </submittedName>
</protein>
<gene>
    <name evidence="1" type="ORF">OTSGILL_1144</name>
</gene>
<dbReference type="EMBL" id="LANO01000015">
    <property type="protein sequence ID" value="KJV52880.1"/>
    <property type="molecule type" value="Genomic_DNA"/>
</dbReference>
<comment type="caution">
    <text evidence="1">The sequence shown here is derived from an EMBL/GenBank/DDBJ whole genome shotgun (WGS) entry which is preliminary data.</text>
</comment>
<dbReference type="PATRIC" id="fig|1359184.3.peg.419"/>
<organism evidence="1 2">
    <name type="scientific">Orientia tsutsugamushi str. Gilliam</name>
    <dbReference type="NCBI Taxonomy" id="1359184"/>
    <lineage>
        <taxon>Bacteria</taxon>
        <taxon>Pseudomonadati</taxon>
        <taxon>Pseudomonadota</taxon>
        <taxon>Alphaproteobacteria</taxon>
        <taxon>Rickettsiales</taxon>
        <taxon>Rickettsiaceae</taxon>
        <taxon>Rickettsieae</taxon>
        <taxon>Orientia</taxon>
    </lineage>
</organism>
<evidence type="ECO:0000313" key="2">
    <source>
        <dbReference type="Proteomes" id="UP000033769"/>
    </source>
</evidence>
<accession>A0A0F3MAU8</accession>
<proteinExistence type="predicted"/>
<sequence length="29" mass="3416">MEVVYSYNLRDRVIKLIEKGKTMAKSKQS</sequence>
<name>A0A0F3MAU8_ORITS</name>
<evidence type="ECO:0000313" key="1">
    <source>
        <dbReference type="EMBL" id="KJV52880.1"/>
    </source>
</evidence>
<dbReference type="AlphaFoldDB" id="A0A0F3MAU8"/>
<reference evidence="1 2" key="1">
    <citation type="submission" date="2015-02" db="EMBL/GenBank/DDBJ databases">
        <title>Genome Sequencing of Rickettsiales.</title>
        <authorList>
            <person name="Daugherty S.C."/>
            <person name="Su Q."/>
            <person name="Abolude K."/>
            <person name="Beier-Sexton M."/>
            <person name="Carlyon J.A."/>
            <person name="Carter R."/>
            <person name="Day N.P."/>
            <person name="Dumler S.J."/>
            <person name="Dyachenko V."/>
            <person name="Godinez A."/>
            <person name="Kurtti T.J."/>
            <person name="Lichay M."/>
            <person name="Mullins K.E."/>
            <person name="Ott S."/>
            <person name="Pappas-Brown V."/>
            <person name="Paris D.H."/>
            <person name="Patel P."/>
            <person name="Richards A.L."/>
            <person name="Sadzewicz L."/>
            <person name="Sears K."/>
            <person name="Seidman D."/>
            <person name="Sengamalay N."/>
            <person name="Stenos J."/>
            <person name="Tallon L.J."/>
            <person name="Vincent G."/>
            <person name="Fraser C.M."/>
            <person name="Munderloh U."/>
            <person name="Dunning-Hotopp J.C."/>
        </authorList>
    </citation>
    <scope>NUCLEOTIDE SEQUENCE [LARGE SCALE GENOMIC DNA]</scope>
    <source>
        <strain evidence="1 2">Gilliam</strain>
    </source>
</reference>
<dbReference type="Proteomes" id="UP000033769">
    <property type="component" value="Unassembled WGS sequence"/>
</dbReference>